<feature type="compositionally biased region" description="Polar residues" evidence="1">
    <location>
        <begin position="33"/>
        <end position="42"/>
    </location>
</feature>
<keyword evidence="2" id="KW-0732">Signal</keyword>
<gene>
    <name evidence="3" type="ORF">NGB36_03710</name>
</gene>
<accession>A0ABT1PPW8</accession>
<evidence type="ECO:0000313" key="3">
    <source>
        <dbReference type="EMBL" id="MCQ4079722.1"/>
    </source>
</evidence>
<evidence type="ECO:0000256" key="1">
    <source>
        <dbReference type="SAM" id="MobiDB-lite"/>
    </source>
</evidence>
<dbReference type="Proteomes" id="UP001057702">
    <property type="component" value="Unassembled WGS sequence"/>
</dbReference>
<dbReference type="RefSeq" id="WP_255918593.1">
    <property type="nucleotide sequence ID" value="NZ_JANFNG010000002.1"/>
</dbReference>
<reference evidence="3" key="1">
    <citation type="submission" date="2022-06" db="EMBL/GenBank/DDBJ databases">
        <title>Draft genome sequence of Streptomyces sp. RB6PN25 isolated from peat swamp forest in Thailand.</title>
        <authorList>
            <person name="Duangmal K."/>
            <person name="Klaysubun C."/>
        </authorList>
    </citation>
    <scope>NUCLEOTIDE SEQUENCE</scope>
    <source>
        <strain evidence="3">RB6PN25</strain>
    </source>
</reference>
<name>A0ABT1PPW8_9ACTN</name>
<protein>
    <submittedName>
        <fullName evidence="3">Uncharacterized protein</fullName>
    </submittedName>
</protein>
<keyword evidence="4" id="KW-1185">Reference proteome</keyword>
<organism evidence="3 4">
    <name type="scientific">Streptomyces humicola</name>
    <dbReference type="NCBI Taxonomy" id="2953240"/>
    <lineage>
        <taxon>Bacteria</taxon>
        <taxon>Bacillati</taxon>
        <taxon>Actinomycetota</taxon>
        <taxon>Actinomycetes</taxon>
        <taxon>Kitasatosporales</taxon>
        <taxon>Streptomycetaceae</taxon>
        <taxon>Streptomyces</taxon>
    </lineage>
</organism>
<feature type="signal peptide" evidence="2">
    <location>
        <begin position="1"/>
        <end position="29"/>
    </location>
</feature>
<feature type="region of interest" description="Disordered" evidence="1">
    <location>
        <begin position="28"/>
        <end position="73"/>
    </location>
</feature>
<feature type="compositionally biased region" description="Gly residues" evidence="1">
    <location>
        <begin position="44"/>
        <end position="73"/>
    </location>
</feature>
<proteinExistence type="predicted"/>
<comment type="caution">
    <text evidence="3">The sequence shown here is derived from an EMBL/GenBank/DDBJ whole genome shotgun (WGS) entry which is preliminary data.</text>
</comment>
<dbReference type="EMBL" id="JANFNG010000002">
    <property type="protein sequence ID" value="MCQ4079722.1"/>
    <property type="molecule type" value="Genomic_DNA"/>
</dbReference>
<feature type="chain" id="PRO_5046074318" evidence="2">
    <location>
        <begin position="30"/>
        <end position="110"/>
    </location>
</feature>
<evidence type="ECO:0000313" key="4">
    <source>
        <dbReference type="Proteomes" id="UP001057702"/>
    </source>
</evidence>
<sequence length="110" mass="10649">MKQLLRTAAVVAGACGLALVAAGPPAAQALQQHSASGVTSATTGPGGKGTDGSGGKGTDGSGGKGVDGGGGFRTGPANNSFNFFNVNAVKNGVNLFQSNNNANGRLIFSR</sequence>
<evidence type="ECO:0000256" key="2">
    <source>
        <dbReference type="SAM" id="SignalP"/>
    </source>
</evidence>